<dbReference type="RefSeq" id="WP_066217434.1">
    <property type="nucleotide sequence ID" value="NZ_FNSN01000003.1"/>
</dbReference>
<sequence length="298" mass="32072">MIPLAMVNGYSLLLSELSTRALVDLQRTIGPVLDASPEVKQRTMRDLLPVLGDQYAGMTSLISAQFFTELQQVLEVRNPVDAQSLAGAGSDRWSSLAGWASRPAVFEQGGNALMFSLLSGGLTRILTSMAADTMIGNAEAQGGMGYQRVPKPGCCAFCGMLASRGAAYTSRDSAGTVVGRGVPLEKTKGRRGGQGRGINPRGSRRLGESFHDHCRCAVVAVTPQNAVQMQADADRYLDTYRKGYEQAQDGKIWVPAQRTQDGSRSGTGHWETPIGEKSSPKDRTSQVLQYMRAELGVK</sequence>
<protein>
    <recommendedName>
        <fullName evidence="7">Capsid maturation protease</fullName>
    </recommendedName>
</protein>
<evidence type="ECO:0000313" key="2">
    <source>
        <dbReference type="EMBL" id="SEC54691.1"/>
    </source>
</evidence>
<dbReference type="InterPro" id="IPR057369">
    <property type="entry name" value="VG15"/>
</dbReference>
<evidence type="ECO:0008006" key="7">
    <source>
        <dbReference type="Google" id="ProtNLM"/>
    </source>
</evidence>
<dbReference type="EMBL" id="FNSN01000005">
    <property type="protein sequence ID" value="SEC93568.1"/>
    <property type="molecule type" value="Genomic_DNA"/>
</dbReference>
<dbReference type="EMBL" id="FNSN01000004">
    <property type="protein sequence ID" value="SEC90916.1"/>
    <property type="molecule type" value="Genomic_DNA"/>
</dbReference>
<name>A0A1H4WC77_9MICC</name>
<evidence type="ECO:0000313" key="5">
    <source>
        <dbReference type="EMBL" id="SEC97062.1"/>
    </source>
</evidence>
<dbReference type="Proteomes" id="UP000182652">
    <property type="component" value="Unassembled WGS sequence"/>
</dbReference>
<organism evidence="3 6">
    <name type="scientific">Arthrobacter woluwensis</name>
    <dbReference type="NCBI Taxonomy" id="156980"/>
    <lineage>
        <taxon>Bacteria</taxon>
        <taxon>Bacillati</taxon>
        <taxon>Actinomycetota</taxon>
        <taxon>Actinomycetes</taxon>
        <taxon>Micrococcales</taxon>
        <taxon>Micrococcaceae</taxon>
        <taxon>Arthrobacter</taxon>
    </lineage>
</organism>
<dbReference type="Pfam" id="PF25310">
    <property type="entry name" value="VG15"/>
    <property type="match status" value="1"/>
</dbReference>
<reference evidence="3 6" key="1">
    <citation type="submission" date="2016-10" db="EMBL/GenBank/DDBJ databases">
        <authorList>
            <person name="de Groot N.N."/>
        </authorList>
    </citation>
    <scope>NUCLEOTIDE SEQUENCE [LARGE SCALE GENOMIC DNA]</scope>
    <source>
        <strain evidence="3 6">DSM 10495</strain>
    </source>
</reference>
<proteinExistence type="predicted"/>
<evidence type="ECO:0000256" key="1">
    <source>
        <dbReference type="SAM" id="MobiDB-lite"/>
    </source>
</evidence>
<evidence type="ECO:0000313" key="6">
    <source>
        <dbReference type="Proteomes" id="UP000182652"/>
    </source>
</evidence>
<feature type="region of interest" description="Disordered" evidence="1">
    <location>
        <begin position="183"/>
        <end position="205"/>
    </location>
</feature>
<evidence type="ECO:0000313" key="3">
    <source>
        <dbReference type="EMBL" id="SEC90916.1"/>
    </source>
</evidence>
<accession>A0A1H4WC77</accession>
<dbReference type="EMBL" id="FNSN01000006">
    <property type="protein sequence ID" value="SEC97062.1"/>
    <property type="molecule type" value="Genomic_DNA"/>
</dbReference>
<feature type="region of interest" description="Disordered" evidence="1">
    <location>
        <begin position="258"/>
        <end position="285"/>
    </location>
</feature>
<dbReference type="EMBL" id="FNSN01000003">
    <property type="protein sequence ID" value="SEC54691.1"/>
    <property type="molecule type" value="Genomic_DNA"/>
</dbReference>
<dbReference type="AlphaFoldDB" id="A0A1H4WC77"/>
<gene>
    <name evidence="2" type="ORF">SAMN04489745_3145</name>
    <name evidence="3" type="ORF">SAMN04489745_3486</name>
    <name evidence="4" type="ORF">SAMN04489745_3507</name>
    <name evidence="5" type="ORF">SAMN04489745_3586</name>
</gene>
<evidence type="ECO:0000313" key="4">
    <source>
        <dbReference type="EMBL" id="SEC93568.1"/>
    </source>
</evidence>
<keyword evidence="6" id="KW-1185">Reference proteome</keyword>
<dbReference type="STRING" id="156980.SAMN04489745_3145"/>